<dbReference type="EMBL" id="JBHPEI010000083">
    <property type="protein sequence ID" value="MFC1800193.1"/>
    <property type="molecule type" value="Genomic_DNA"/>
</dbReference>
<feature type="transmembrane region" description="Helical" evidence="1">
    <location>
        <begin position="291"/>
        <end position="311"/>
    </location>
</feature>
<feature type="transmembrane region" description="Helical" evidence="1">
    <location>
        <begin position="367"/>
        <end position="386"/>
    </location>
</feature>
<gene>
    <name evidence="2" type="ORF">ACFL2Z_04710</name>
</gene>
<feature type="transmembrane region" description="Helical" evidence="1">
    <location>
        <begin position="257"/>
        <end position="276"/>
    </location>
</feature>
<feature type="transmembrane region" description="Helical" evidence="1">
    <location>
        <begin position="102"/>
        <end position="121"/>
    </location>
</feature>
<name>A0ABV6YQ52_UNCEI</name>
<dbReference type="Proteomes" id="UP001594288">
    <property type="component" value="Unassembled WGS sequence"/>
</dbReference>
<protein>
    <submittedName>
        <fullName evidence="2">DUF6077 domain-containing protein</fullName>
    </submittedName>
</protein>
<keyword evidence="1" id="KW-1133">Transmembrane helix</keyword>
<sequence>MHRAGIILGILAVLALLGTLSLLPPPIAFFVCALAIILFPGIAVTELACGPGKVDRSGSRRISALGQMTPPESLALWFVIGTGVISLIGFAGHLFKLRLSDITTILVVAYAVLVVLMILRAMRGRSDAPQSGTASEAASRRAGPGIYIGLASVAIGSGFVTLFTQRDYDDWYYLAYIRDYVVNKPLGLENGIFGPAEPLAPRFWFGGGWWALEALLSRVSGVDPITCHQVYLPLMLVAFAVLACFMLSRQIFRSQGAALAACSLQFLFYVSSAFPFKGAGWSVICRIAQDKMVSCFVIVPVAVALAVKLINRLTEDRGEYRRTYYLLFCGAVATSLLVHGLGPVWCGVLIVPFAVIEWLRARKRIGAVNLFLLLLPIGLAGLLLMLGRGAVLKVVVAPTPEPVPLLEHMAGVYLPGDPHQPATETVYPTVWIWREWFRILHPLFIIRYPLAMLGFALSWVLLYWGRRSPAARFLMGGTFLVFFLVYTPAGAELAAWFMTWRLLFRLSLLFPWGLVIAFFITRPKVRPVVTWLVILVIALAICRGDPRNYVNSFYGRRKRNRPYPTAVDAFRYLGSRPSPQGVVLAPEGVGRMIGGFLPDAYPVNFREYGPVDREKLEELMDKKWIDRMLREVLRRNQVNYILLEHNQPLAKTLRESDTGFELMYENDIYAVWQVVPARP</sequence>
<feature type="transmembrane region" description="Helical" evidence="1">
    <location>
        <begin position="27"/>
        <end position="54"/>
    </location>
</feature>
<feature type="transmembrane region" description="Helical" evidence="1">
    <location>
        <begin position="528"/>
        <end position="546"/>
    </location>
</feature>
<organism evidence="2 3">
    <name type="scientific">Eiseniibacteriota bacterium</name>
    <dbReference type="NCBI Taxonomy" id="2212470"/>
    <lineage>
        <taxon>Bacteria</taxon>
        <taxon>Candidatus Eiseniibacteriota</taxon>
    </lineage>
</organism>
<keyword evidence="3" id="KW-1185">Reference proteome</keyword>
<comment type="caution">
    <text evidence="2">The sequence shown here is derived from an EMBL/GenBank/DDBJ whole genome shotgun (WGS) entry which is preliminary data.</text>
</comment>
<feature type="transmembrane region" description="Helical" evidence="1">
    <location>
        <begin position="444"/>
        <end position="464"/>
    </location>
</feature>
<feature type="transmembrane region" description="Helical" evidence="1">
    <location>
        <begin position="470"/>
        <end position="490"/>
    </location>
</feature>
<keyword evidence="1" id="KW-0812">Transmembrane</keyword>
<feature type="transmembrane region" description="Helical" evidence="1">
    <location>
        <begin position="323"/>
        <end position="355"/>
    </location>
</feature>
<proteinExistence type="predicted"/>
<feature type="transmembrane region" description="Helical" evidence="1">
    <location>
        <begin position="142"/>
        <end position="163"/>
    </location>
</feature>
<evidence type="ECO:0000313" key="3">
    <source>
        <dbReference type="Proteomes" id="UP001594288"/>
    </source>
</evidence>
<evidence type="ECO:0000256" key="1">
    <source>
        <dbReference type="SAM" id="Phobius"/>
    </source>
</evidence>
<reference evidence="2 3" key="1">
    <citation type="submission" date="2024-09" db="EMBL/GenBank/DDBJ databases">
        <authorList>
            <person name="D'Angelo T."/>
        </authorList>
    </citation>
    <scope>NUCLEOTIDE SEQUENCE [LARGE SCALE GENOMIC DNA]</scope>
    <source>
        <strain evidence="2">SAG AM-311-F02</strain>
    </source>
</reference>
<accession>A0ABV6YQ52</accession>
<feature type="transmembrane region" description="Helical" evidence="1">
    <location>
        <begin position="502"/>
        <end position="522"/>
    </location>
</feature>
<keyword evidence="1" id="KW-0472">Membrane</keyword>
<evidence type="ECO:0000313" key="2">
    <source>
        <dbReference type="EMBL" id="MFC1800193.1"/>
    </source>
</evidence>
<dbReference type="Pfam" id="PF19554">
    <property type="entry name" value="DUF6077"/>
    <property type="match status" value="1"/>
</dbReference>
<feature type="transmembrane region" description="Helical" evidence="1">
    <location>
        <begin position="74"/>
        <end position="96"/>
    </location>
</feature>
<feature type="transmembrane region" description="Helical" evidence="1">
    <location>
        <begin position="230"/>
        <end position="248"/>
    </location>
</feature>
<dbReference type="InterPro" id="IPR045723">
    <property type="entry name" value="DUF6077"/>
</dbReference>